<dbReference type="InterPro" id="IPR025997">
    <property type="entry name" value="SBP_2_dom"/>
</dbReference>
<keyword evidence="2" id="KW-0732">Signal</keyword>
<evidence type="ECO:0000313" key="5">
    <source>
        <dbReference type="EMBL" id="KAA9105914.1"/>
    </source>
</evidence>
<dbReference type="GO" id="GO:0030288">
    <property type="term" value="C:outer membrane-bounded periplasmic space"/>
    <property type="evidence" value="ECO:0007669"/>
    <property type="project" value="TreeGrafter"/>
</dbReference>
<protein>
    <submittedName>
        <fullName evidence="5">Substrate-binding domain-containing protein</fullName>
    </submittedName>
</protein>
<dbReference type="Proteomes" id="UP000325827">
    <property type="component" value="Unassembled WGS sequence"/>
</dbReference>
<dbReference type="PANTHER" id="PTHR30036">
    <property type="entry name" value="D-XYLOSE-BINDING PERIPLASMIC PROTEIN"/>
    <property type="match status" value="1"/>
</dbReference>
<dbReference type="PANTHER" id="PTHR30036:SF1">
    <property type="entry name" value="D-XYLOSE-BINDING PERIPLASMIC PROTEIN"/>
    <property type="match status" value="1"/>
</dbReference>
<reference evidence="6" key="1">
    <citation type="submission" date="2019-09" db="EMBL/GenBank/DDBJ databases">
        <title>Mumia zhuanghuii sp. nov. isolated from the intestinal contents of plateau pika (Ochotona curzoniae) in the Qinghai-Tibet plateau of China.</title>
        <authorList>
            <person name="Tian Z."/>
        </authorList>
    </citation>
    <scope>NUCLEOTIDE SEQUENCE [LARGE SCALE GENOMIC DNA]</scope>
    <source>
        <strain evidence="6">JCM 30598</strain>
    </source>
</reference>
<feature type="region of interest" description="Disordered" evidence="3">
    <location>
        <begin position="1"/>
        <end position="20"/>
    </location>
</feature>
<evidence type="ECO:0000313" key="6">
    <source>
        <dbReference type="Proteomes" id="UP000325827"/>
    </source>
</evidence>
<feature type="domain" description="Periplasmic binding protein" evidence="4">
    <location>
        <begin position="96"/>
        <end position="302"/>
    </location>
</feature>
<accession>A0A5J5IXF6</accession>
<name>A0A5J5IXF6_9MICO</name>
<dbReference type="InterPro" id="IPR028082">
    <property type="entry name" value="Peripla_BP_I"/>
</dbReference>
<feature type="compositionally biased region" description="Basic and acidic residues" evidence="3">
    <location>
        <begin position="1"/>
        <end position="10"/>
    </location>
</feature>
<organism evidence="5 6">
    <name type="scientific">Microbacterium rhizomatis</name>
    <dbReference type="NCBI Taxonomy" id="1631477"/>
    <lineage>
        <taxon>Bacteria</taxon>
        <taxon>Bacillati</taxon>
        <taxon>Actinomycetota</taxon>
        <taxon>Actinomycetes</taxon>
        <taxon>Micrococcales</taxon>
        <taxon>Microbacteriaceae</taxon>
        <taxon>Microbacterium</taxon>
    </lineage>
</organism>
<evidence type="ECO:0000256" key="2">
    <source>
        <dbReference type="ARBA" id="ARBA00022729"/>
    </source>
</evidence>
<gene>
    <name evidence="5" type="ORF">F6B43_16245</name>
</gene>
<proteinExistence type="predicted"/>
<dbReference type="AlphaFoldDB" id="A0A5J5IXF6"/>
<dbReference type="EMBL" id="VYSA01000004">
    <property type="protein sequence ID" value="KAA9105914.1"/>
    <property type="molecule type" value="Genomic_DNA"/>
</dbReference>
<dbReference type="Gene3D" id="3.40.50.2300">
    <property type="match status" value="2"/>
</dbReference>
<keyword evidence="6" id="KW-1185">Reference proteome</keyword>
<evidence type="ECO:0000256" key="3">
    <source>
        <dbReference type="SAM" id="MobiDB-lite"/>
    </source>
</evidence>
<comment type="caution">
    <text evidence="5">The sequence shown here is derived from an EMBL/GenBank/DDBJ whole genome shotgun (WGS) entry which is preliminary data.</text>
</comment>
<dbReference type="SUPFAM" id="SSF53822">
    <property type="entry name" value="Periplasmic binding protein-like I"/>
    <property type="match status" value="1"/>
</dbReference>
<evidence type="ECO:0000256" key="1">
    <source>
        <dbReference type="ARBA" id="ARBA00004196"/>
    </source>
</evidence>
<sequence>MRRRGDEAVSKTDPSYPMRKGADHMKIWNSAVGRRTQAFTALFIAALALSACSGNTGGTGVETPGADAGDRPAWCGEEADDIVVGVTDGFGGNTARQIFNAVVQEELNLCPAVTDVIYSNGQGDPQKTIAGIDSLVAQGVDIILGVADFGEAELPAVQAATDAGVTVVFYAADPGGDPGEDYFASVKFDLEDMGRQQAQWLAEQIGGEGDVLFVGGFENNNFTNGIFEGFQAELAANYPDVTILEDGYLAANWDPAMIQQMTAAMLAKYPQIDGIANDFGGGTLSAARAFEAAGRPFVPVTATSTDNLFNCSVPDIQAANPDFQAQALEGNWRQPQYGVRVAVAEVTGGDPGPFEGEKLVQFYDTSAGDVPPCDPELPDGAYMDTDLTKEQLLEYLQ</sequence>
<dbReference type="GO" id="GO:0030246">
    <property type="term" value="F:carbohydrate binding"/>
    <property type="evidence" value="ECO:0007669"/>
    <property type="project" value="TreeGrafter"/>
</dbReference>
<comment type="subcellular location">
    <subcellularLocation>
        <location evidence="1">Cell envelope</location>
    </subcellularLocation>
</comment>
<dbReference type="InterPro" id="IPR050555">
    <property type="entry name" value="Bact_Solute-Bind_Prot2"/>
</dbReference>
<evidence type="ECO:0000259" key="4">
    <source>
        <dbReference type="Pfam" id="PF13407"/>
    </source>
</evidence>
<dbReference type="OrthoDB" id="9066846at2"/>
<dbReference type="Pfam" id="PF13407">
    <property type="entry name" value="Peripla_BP_4"/>
    <property type="match status" value="1"/>
</dbReference>